<evidence type="ECO:0000313" key="1">
    <source>
        <dbReference type="EMBL" id="MFD1465595.1"/>
    </source>
</evidence>
<comment type="caution">
    <text evidence="1">The sequence shown here is derived from an EMBL/GenBank/DDBJ whole genome shotgun (WGS) entry which is preliminary data.</text>
</comment>
<protein>
    <submittedName>
        <fullName evidence="1">Uncharacterized protein</fullName>
    </submittedName>
</protein>
<reference evidence="2" key="1">
    <citation type="journal article" date="2019" name="Int. J. Syst. Evol. Microbiol.">
        <title>The Global Catalogue of Microorganisms (GCM) 10K type strain sequencing project: providing services to taxonomists for standard genome sequencing and annotation.</title>
        <authorList>
            <consortium name="The Broad Institute Genomics Platform"/>
            <consortium name="The Broad Institute Genome Sequencing Center for Infectious Disease"/>
            <person name="Wu L."/>
            <person name="Ma J."/>
        </authorList>
    </citation>
    <scope>NUCLEOTIDE SEQUENCE [LARGE SCALE GENOMIC DNA]</scope>
    <source>
        <strain evidence="2">CCM 8951</strain>
    </source>
</reference>
<keyword evidence="2" id="KW-1185">Reference proteome</keyword>
<gene>
    <name evidence="1" type="ORF">ACFQ4L_05805</name>
</gene>
<accession>A0ABW4DRL2</accession>
<evidence type="ECO:0000313" key="2">
    <source>
        <dbReference type="Proteomes" id="UP001597244"/>
    </source>
</evidence>
<organism evidence="1 2">
    <name type="scientific">Lapidilactobacillus mulanensis</name>
    <dbReference type="NCBI Taxonomy" id="2485999"/>
    <lineage>
        <taxon>Bacteria</taxon>
        <taxon>Bacillati</taxon>
        <taxon>Bacillota</taxon>
        <taxon>Bacilli</taxon>
        <taxon>Lactobacillales</taxon>
        <taxon>Lactobacillaceae</taxon>
        <taxon>Lapidilactobacillus</taxon>
    </lineage>
</organism>
<name>A0ABW4DRL2_9LACO</name>
<dbReference type="RefSeq" id="WP_125578937.1">
    <property type="nucleotide sequence ID" value="NZ_JBHTOF010000057.1"/>
</dbReference>
<dbReference type="EMBL" id="JBHTOF010000057">
    <property type="protein sequence ID" value="MFD1465595.1"/>
    <property type="molecule type" value="Genomic_DNA"/>
</dbReference>
<dbReference type="Proteomes" id="UP001597244">
    <property type="component" value="Unassembled WGS sequence"/>
</dbReference>
<sequence length="69" mass="7809">MPTHTTAKVVNIRGKKMVELFVTDMYLGSSTNVIPYVEAKEAYDNHEALFDWSAGFTRSVIHGLFEDTK</sequence>
<proteinExistence type="predicted"/>